<accession>A0AAD8JBH5</accession>
<dbReference type="AlphaFoldDB" id="A0AAD8JBH5"/>
<sequence length="193" mass="22216">MKEVRGPSYRPPKFENVDLGDKAKTPVSTIAEHDIIEITQPSQHVSQTPTLASQPSSSRPEKLDVRRLRDRKWQINKPLSESKKEDIKSIWGWGSDGEVKMKEGIVHKSFHLSAKAMLSLAPDPLCDDAEYPAEERVMVGLLANMLRYLDRNAMKFPKEAPKWEDEDMEIFRYRIAKELQQGKARRIPGFLMR</sequence>
<name>A0AAD8JBH5_9APIA</name>
<dbReference type="Proteomes" id="UP001237642">
    <property type="component" value="Unassembled WGS sequence"/>
</dbReference>
<reference evidence="2" key="1">
    <citation type="submission" date="2023-02" db="EMBL/GenBank/DDBJ databases">
        <title>Genome of toxic invasive species Heracleum sosnowskyi carries increased number of genes despite the absence of recent whole-genome duplications.</title>
        <authorList>
            <person name="Schelkunov M."/>
            <person name="Shtratnikova V."/>
            <person name="Makarenko M."/>
            <person name="Klepikova A."/>
            <person name="Omelchenko D."/>
            <person name="Novikova G."/>
            <person name="Obukhova E."/>
            <person name="Bogdanov V."/>
            <person name="Penin A."/>
            <person name="Logacheva M."/>
        </authorList>
    </citation>
    <scope>NUCLEOTIDE SEQUENCE</scope>
    <source>
        <strain evidence="2">Hsosn_3</strain>
        <tissue evidence="2">Leaf</tissue>
    </source>
</reference>
<organism evidence="2 3">
    <name type="scientific">Heracleum sosnowskyi</name>
    <dbReference type="NCBI Taxonomy" id="360622"/>
    <lineage>
        <taxon>Eukaryota</taxon>
        <taxon>Viridiplantae</taxon>
        <taxon>Streptophyta</taxon>
        <taxon>Embryophyta</taxon>
        <taxon>Tracheophyta</taxon>
        <taxon>Spermatophyta</taxon>
        <taxon>Magnoliopsida</taxon>
        <taxon>eudicotyledons</taxon>
        <taxon>Gunneridae</taxon>
        <taxon>Pentapetalae</taxon>
        <taxon>asterids</taxon>
        <taxon>campanulids</taxon>
        <taxon>Apiales</taxon>
        <taxon>Apiaceae</taxon>
        <taxon>Apioideae</taxon>
        <taxon>apioid superclade</taxon>
        <taxon>Tordylieae</taxon>
        <taxon>Tordyliinae</taxon>
        <taxon>Heracleum</taxon>
    </lineage>
</organism>
<evidence type="ECO:0000256" key="1">
    <source>
        <dbReference type="SAM" id="MobiDB-lite"/>
    </source>
</evidence>
<comment type="caution">
    <text evidence="2">The sequence shown here is derived from an EMBL/GenBank/DDBJ whole genome shotgun (WGS) entry which is preliminary data.</text>
</comment>
<dbReference type="EMBL" id="JAUIZM010000001">
    <property type="protein sequence ID" value="KAK1400671.1"/>
    <property type="molecule type" value="Genomic_DNA"/>
</dbReference>
<feature type="region of interest" description="Disordered" evidence="1">
    <location>
        <begin position="1"/>
        <end position="25"/>
    </location>
</feature>
<keyword evidence="3" id="KW-1185">Reference proteome</keyword>
<evidence type="ECO:0000313" key="2">
    <source>
        <dbReference type="EMBL" id="KAK1400671.1"/>
    </source>
</evidence>
<feature type="compositionally biased region" description="Basic and acidic residues" evidence="1">
    <location>
        <begin position="12"/>
        <end position="24"/>
    </location>
</feature>
<proteinExistence type="predicted"/>
<feature type="region of interest" description="Disordered" evidence="1">
    <location>
        <begin position="38"/>
        <end position="64"/>
    </location>
</feature>
<gene>
    <name evidence="2" type="ORF">POM88_000276</name>
</gene>
<protein>
    <submittedName>
        <fullName evidence="2">Uncharacterized protein</fullName>
    </submittedName>
</protein>
<reference evidence="2" key="2">
    <citation type="submission" date="2023-05" db="EMBL/GenBank/DDBJ databases">
        <authorList>
            <person name="Schelkunov M.I."/>
        </authorList>
    </citation>
    <scope>NUCLEOTIDE SEQUENCE</scope>
    <source>
        <strain evidence="2">Hsosn_3</strain>
        <tissue evidence="2">Leaf</tissue>
    </source>
</reference>
<feature type="compositionally biased region" description="Polar residues" evidence="1">
    <location>
        <begin position="39"/>
        <end position="58"/>
    </location>
</feature>
<evidence type="ECO:0000313" key="3">
    <source>
        <dbReference type="Proteomes" id="UP001237642"/>
    </source>
</evidence>